<name>A0A4R3HW87_PAULE</name>
<feature type="region of interest" description="Disordered" evidence="1">
    <location>
        <begin position="81"/>
        <end position="118"/>
    </location>
</feature>
<protein>
    <submittedName>
        <fullName evidence="2">Uncharacterized protein</fullName>
    </submittedName>
</protein>
<feature type="region of interest" description="Disordered" evidence="1">
    <location>
        <begin position="17"/>
        <end position="62"/>
    </location>
</feature>
<evidence type="ECO:0000256" key="1">
    <source>
        <dbReference type="SAM" id="MobiDB-lite"/>
    </source>
</evidence>
<proteinExistence type="predicted"/>
<accession>A0A4R3HW87</accession>
<organism evidence="2 3">
    <name type="scientific">Paucimonas lemoignei</name>
    <name type="common">Pseudomonas lemoignei</name>
    <dbReference type="NCBI Taxonomy" id="29443"/>
    <lineage>
        <taxon>Bacteria</taxon>
        <taxon>Pseudomonadati</taxon>
        <taxon>Pseudomonadota</taxon>
        <taxon>Betaproteobacteria</taxon>
        <taxon>Burkholderiales</taxon>
        <taxon>Burkholderiaceae</taxon>
        <taxon>Paucimonas</taxon>
    </lineage>
</organism>
<feature type="compositionally biased region" description="Low complexity" evidence="1">
    <location>
        <begin position="26"/>
        <end position="36"/>
    </location>
</feature>
<evidence type="ECO:0000313" key="2">
    <source>
        <dbReference type="EMBL" id="TCS37412.1"/>
    </source>
</evidence>
<dbReference type="AlphaFoldDB" id="A0A4R3HW87"/>
<feature type="compositionally biased region" description="Basic and acidic residues" evidence="1">
    <location>
        <begin position="99"/>
        <end position="118"/>
    </location>
</feature>
<keyword evidence="3" id="KW-1185">Reference proteome</keyword>
<dbReference type="Proteomes" id="UP000295382">
    <property type="component" value="Unassembled WGS sequence"/>
</dbReference>
<evidence type="ECO:0000313" key="3">
    <source>
        <dbReference type="Proteomes" id="UP000295382"/>
    </source>
</evidence>
<comment type="caution">
    <text evidence="2">The sequence shown here is derived from an EMBL/GenBank/DDBJ whole genome shotgun (WGS) entry which is preliminary data.</text>
</comment>
<dbReference type="EMBL" id="SLZQ01000004">
    <property type="protein sequence ID" value="TCS37412.1"/>
    <property type="molecule type" value="Genomic_DNA"/>
</dbReference>
<gene>
    <name evidence="2" type="ORF">EDC30_104215</name>
</gene>
<reference evidence="2 3" key="1">
    <citation type="submission" date="2019-03" db="EMBL/GenBank/DDBJ databases">
        <title>Genomic Encyclopedia of Type Strains, Phase IV (KMG-IV): sequencing the most valuable type-strain genomes for metagenomic binning, comparative biology and taxonomic classification.</title>
        <authorList>
            <person name="Goeker M."/>
        </authorList>
    </citation>
    <scope>NUCLEOTIDE SEQUENCE [LARGE SCALE GENOMIC DNA]</scope>
    <source>
        <strain evidence="2 3">DSM 7445</strain>
    </source>
</reference>
<sequence>MKAGFANSFVVMTMAQPPLKQRQIKTGPPTAPGAAPRLPHERDESFDSQDIGEPREDIQQAFEDLENGLVDTDLRGVLGVDEATRARFNQTEPSPPDPARTRDPNAEKLPDGRPKEKK</sequence>